<dbReference type="PANTHER" id="PTHR24384">
    <property type="entry name" value="FINGER PUTATIVE TRANSCRIPTION FACTOR FAMILY-RELATED"/>
    <property type="match status" value="1"/>
</dbReference>
<dbReference type="PANTHER" id="PTHR24384:SF189">
    <property type="entry name" value="C2H2-TYPE DOMAIN-CONTAINING PROTEIN-RELATED"/>
    <property type="match status" value="1"/>
</dbReference>
<keyword evidence="4 10" id="KW-0863">Zinc-finger</keyword>
<evidence type="ECO:0000259" key="11">
    <source>
        <dbReference type="PROSITE" id="PS50157"/>
    </source>
</evidence>
<keyword evidence="8" id="KW-0804">Transcription</keyword>
<evidence type="ECO:0000313" key="12">
    <source>
        <dbReference type="Ensembl" id="ENSACLP00000054673.1"/>
    </source>
</evidence>
<evidence type="ECO:0000256" key="1">
    <source>
        <dbReference type="ARBA" id="ARBA00004123"/>
    </source>
</evidence>
<dbReference type="SUPFAM" id="SSF57667">
    <property type="entry name" value="beta-beta-alpha zinc fingers"/>
    <property type="match status" value="2"/>
</dbReference>
<evidence type="ECO:0000256" key="7">
    <source>
        <dbReference type="ARBA" id="ARBA00023125"/>
    </source>
</evidence>
<feature type="domain" description="C2H2-type" evidence="11">
    <location>
        <begin position="66"/>
        <end position="93"/>
    </location>
</feature>
<evidence type="ECO:0000256" key="8">
    <source>
        <dbReference type="ARBA" id="ARBA00023163"/>
    </source>
</evidence>
<dbReference type="GO" id="GO:0005634">
    <property type="term" value="C:nucleus"/>
    <property type="evidence" value="ECO:0007669"/>
    <property type="project" value="UniProtKB-SubCell"/>
</dbReference>
<evidence type="ECO:0000256" key="3">
    <source>
        <dbReference type="ARBA" id="ARBA00022737"/>
    </source>
</evidence>
<keyword evidence="13" id="KW-1185">Reference proteome</keyword>
<dbReference type="GO" id="GO:0000981">
    <property type="term" value="F:DNA-binding transcription factor activity, RNA polymerase II-specific"/>
    <property type="evidence" value="ECO:0007669"/>
    <property type="project" value="TreeGrafter"/>
</dbReference>
<dbReference type="PROSITE" id="PS00028">
    <property type="entry name" value="ZINC_FINGER_C2H2_1"/>
    <property type="match status" value="2"/>
</dbReference>
<dbReference type="GeneTree" id="ENSGT00940000154308"/>
<keyword evidence="2" id="KW-0479">Metal-binding</keyword>
<name>A0AAX7TCK4_ASTCA</name>
<keyword evidence="5" id="KW-0862">Zinc</keyword>
<dbReference type="InterPro" id="IPR036236">
    <property type="entry name" value="Znf_C2H2_sf"/>
</dbReference>
<proteinExistence type="predicted"/>
<dbReference type="InterPro" id="IPR013087">
    <property type="entry name" value="Znf_C2H2_type"/>
</dbReference>
<evidence type="ECO:0000313" key="13">
    <source>
        <dbReference type="Proteomes" id="UP000265100"/>
    </source>
</evidence>
<keyword evidence="9" id="KW-0539">Nucleus</keyword>
<feature type="domain" description="C2H2-type" evidence="11">
    <location>
        <begin position="10"/>
        <end position="37"/>
    </location>
</feature>
<evidence type="ECO:0000256" key="9">
    <source>
        <dbReference type="ARBA" id="ARBA00023242"/>
    </source>
</evidence>
<keyword evidence="3" id="KW-0677">Repeat</keyword>
<accession>A0AAX7TCK4</accession>
<dbReference type="InterPro" id="IPR050752">
    <property type="entry name" value="C2H2-ZF_domain"/>
</dbReference>
<evidence type="ECO:0000256" key="10">
    <source>
        <dbReference type="PROSITE-ProRule" id="PRU00042"/>
    </source>
</evidence>
<organism evidence="12 13">
    <name type="scientific">Astatotilapia calliptera</name>
    <name type="common">Eastern happy</name>
    <name type="synonym">Chromis callipterus</name>
    <dbReference type="NCBI Taxonomy" id="8154"/>
    <lineage>
        <taxon>Eukaryota</taxon>
        <taxon>Metazoa</taxon>
        <taxon>Chordata</taxon>
        <taxon>Craniata</taxon>
        <taxon>Vertebrata</taxon>
        <taxon>Euteleostomi</taxon>
        <taxon>Actinopterygii</taxon>
        <taxon>Neopterygii</taxon>
        <taxon>Teleostei</taxon>
        <taxon>Neoteleostei</taxon>
        <taxon>Acanthomorphata</taxon>
        <taxon>Ovalentaria</taxon>
        <taxon>Cichlomorphae</taxon>
        <taxon>Cichliformes</taxon>
        <taxon>Cichlidae</taxon>
        <taxon>African cichlids</taxon>
        <taxon>Pseudocrenilabrinae</taxon>
        <taxon>Haplochromini</taxon>
        <taxon>Astatotilapia</taxon>
    </lineage>
</organism>
<dbReference type="SMART" id="SM00355">
    <property type="entry name" value="ZnF_C2H2"/>
    <property type="match status" value="2"/>
</dbReference>
<dbReference type="PROSITE" id="PS50157">
    <property type="entry name" value="ZINC_FINGER_C2H2_2"/>
    <property type="match status" value="2"/>
</dbReference>
<evidence type="ECO:0000256" key="2">
    <source>
        <dbReference type="ARBA" id="ARBA00022723"/>
    </source>
</evidence>
<dbReference type="Gene3D" id="3.30.160.60">
    <property type="entry name" value="Classic Zinc Finger"/>
    <property type="match status" value="2"/>
</dbReference>
<dbReference type="Proteomes" id="UP000265100">
    <property type="component" value="Chromosome 12"/>
</dbReference>
<dbReference type="GO" id="GO:0000978">
    <property type="term" value="F:RNA polymerase II cis-regulatory region sequence-specific DNA binding"/>
    <property type="evidence" value="ECO:0007669"/>
    <property type="project" value="TreeGrafter"/>
</dbReference>
<dbReference type="GO" id="GO:0008270">
    <property type="term" value="F:zinc ion binding"/>
    <property type="evidence" value="ECO:0007669"/>
    <property type="project" value="UniProtKB-KW"/>
</dbReference>
<dbReference type="FunFam" id="3.30.160.60:FF:000965">
    <property type="entry name" value="Neurotrophin receptor-interacting factor homolog"/>
    <property type="match status" value="1"/>
</dbReference>
<reference evidence="12" key="2">
    <citation type="submission" date="2025-08" db="UniProtKB">
        <authorList>
            <consortium name="Ensembl"/>
        </authorList>
    </citation>
    <scope>IDENTIFICATION</scope>
</reference>
<dbReference type="Pfam" id="PF00096">
    <property type="entry name" value="zf-C2H2"/>
    <property type="match status" value="2"/>
</dbReference>
<dbReference type="AlphaFoldDB" id="A0AAX7TCK4"/>
<evidence type="ECO:0000256" key="6">
    <source>
        <dbReference type="ARBA" id="ARBA00023015"/>
    </source>
</evidence>
<dbReference type="FunFam" id="3.30.160.60:FF:001289">
    <property type="entry name" value="Zinc finger protein 574"/>
    <property type="match status" value="1"/>
</dbReference>
<comment type="subcellular location">
    <subcellularLocation>
        <location evidence="1">Nucleus</location>
    </subcellularLocation>
</comment>
<evidence type="ECO:0000256" key="4">
    <source>
        <dbReference type="ARBA" id="ARBA00022771"/>
    </source>
</evidence>
<keyword evidence="7" id="KW-0238">DNA-binding</keyword>
<reference evidence="12" key="3">
    <citation type="submission" date="2025-09" db="UniProtKB">
        <authorList>
            <consortium name="Ensembl"/>
        </authorList>
    </citation>
    <scope>IDENTIFICATION</scope>
</reference>
<protein>
    <recommendedName>
        <fullName evidence="11">C2H2-type domain-containing protein</fullName>
    </recommendedName>
</protein>
<sequence length="150" mass="17323">MFTHTEERPYQCDLCEKTFKSPHHLRQHQQIHTRKRLYKCSYCEKQSDTDGSSSQPCHHCGGGKDFLCDLCGKTFSQQNTLKVHQRRHTGDKLKYCKECGRSFTTPISPASLGHSCVIQSNKPDYICYTLFITCYFKIHTLIMSAHLSNV</sequence>
<dbReference type="Ensembl" id="ENSACLT00000060622.1">
    <property type="protein sequence ID" value="ENSACLP00000054673.1"/>
    <property type="gene ID" value="ENSACLG00000034408.1"/>
</dbReference>
<evidence type="ECO:0000256" key="5">
    <source>
        <dbReference type="ARBA" id="ARBA00022833"/>
    </source>
</evidence>
<keyword evidence="6" id="KW-0805">Transcription regulation</keyword>
<reference evidence="12" key="1">
    <citation type="submission" date="2018-05" db="EMBL/GenBank/DDBJ databases">
        <authorList>
            <person name="Datahose"/>
        </authorList>
    </citation>
    <scope>NUCLEOTIDE SEQUENCE</scope>
</reference>